<protein>
    <recommendedName>
        <fullName evidence="4">PH domain-containing protein</fullName>
    </recommendedName>
</protein>
<feature type="transmembrane region" description="Helical" evidence="1">
    <location>
        <begin position="38"/>
        <end position="62"/>
    </location>
</feature>
<evidence type="ECO:0008006" key="4">
    <source>
        <dbReference type="Google" id="ProtNLM"/>
    </source>
</evidence>
<feature type="transmembrane region" description="Helical" evidence="1">
    <location>
        <begin position="176"/>
        <end position="194"/>
    </location>
</feature>
<name>A0A3L6ZQK2_9MICO</name>
<evidence type="ECO:0000313" key="2">
    <source>
        <dbReference type="EMBL" id="RLP70127.1"/>
    </source>
</evidence>
<keyword evidence="1" id="KW-0472">Membrane</keyword>
<evidence type="ECO:0000256" key="1">
    <source>
        <dbReference type="SAM" id="Phobius"/>
    </source>
</evidence>
<gene>
    <name evidence="2" type="ORF">D9V30_05590</name>
</gene>
<proteinExistence type="predicted"/>
<dbReference type="Proteomes" id="UP000275395">
    <property type="component" value="Unassembled WGS sequence"/>
</dbReference>
<keyword evidence="1" id="KW-1133">Transmembrane helix</keyword>
<evidence type="ECO:0000313" key="3">
    <source>
        <dbReference type="Proteomes" id="UP000275395"/>
    </source>
</evidence>
<feature type="transmembrane region" description="Helical" evidence="1">
    <location>
        <begin position="14"/>
        <end position="32"/>
    </location>
</feature>
<reference evidence="2 3" key="1">
    <citation type="submission" date="2018-10" db="EMBL/GenBank/DDBJ databases">
        <authorList>
            <person name="Li J."/>
        </authorList>
    </citation>
    <scope>NUCLEOTIDE SEQUENCE [LARGE SCALE GENOMIC DNA]</scope>
    <source>
        <strain evidence="2 3">JCM 30549</strain>
    </source>
</reference>
<organism evidence="2 3">
    <name type="scientific">Mycetocola reblochoni</name>
    <dbReference type="NCBI Taxonomy" id="331618"/>
    <lineage>
        <taxon>Bacteria</taxon>
        <taxon>Bacillati</taxon>
        <taxon>Actinomycetota</taxon>
        <taxon>Actinomycetes</taxon>
        <taxon>Micrococcales</taxon>
        <taxon>Microbacteriaceae</taxon>
        <taxon>Mycetocola</taxon>
    </lineage>
</organism>
<dbReference type="RefSeq" id="WP_087136103.1">
    <property type="nucleotide sequence ID" value="NZ_JBQDRQ010000007.1"/>
</dbReference>
<comment type="caution">
    <text evidence="2">The sequence shown here is derived from an EMBL/GenBank/DDBJ whole genome shotgun (WGS) entry which is preliminary data.</text>
</comment>
<sequence>MPSPRDVLTVRPRLAGWAWIVMIAVVGCYTAADAALRGYPLLAGTVLAWCAVVAWFIAGVLLRPRLHASDSGVVVQNPWVTHELPWAALRSAEPGLQLTLIAEDGAQIRVWSVPSSGIALRTHSIREAAAHDGRVVTDATRGPAVADALESMRDRFLAAGDAPSGPRRRSVDTPSLVVGGALLALAVGLTLSAAL</sequence>
<dbReference type="PROSITE" id="PS51257">
    <property type="entry name" value="PROKAR_LIPOPROTEIN"/>
    <property type="match status" value="1"/>
</dbReference>
<dbReference type="AlphaFoldDB" id="A0A3L6ZQK2"/>
<accession>A0A3L6ZQK2</accession>
<keyword evidence="1" id="KW-0812">Transmembrane</keyword>
<dbReference type="EMBL" id="RCUW01000003">
    <property type="protein sequence ID" value="RLP70127.1"/>
    <property type="molecule type" value="Genomic_DNA"/>
</dbReference>